<feature type="domain" description="Pyrrolo-quinoline quinone repeat" evidence="1">
    <location>
        <begin position="358"/>
        <end position="446"/>
    </location>
</feature>
<evidence type="ECO:0000313" key="3">
    <source>
        <dbReference type="Proteomes" id="UP000184050"/>
    </source>
</evidence>
<dbReference type="PANTHER" id="PTHR34512">
    <property type="entry name" value="CELL SURFACE PROTEIN"/>
    <property type="match status" value="1"/>
</dbReference>
<evidence type="ECO:0000313" key="2">
    <source>
        <dbReference type="EMBL" id="SHI40986.1"/>
    </source>
</evidence>
<organism evidence="2 3">
    <name type="scientific">Tangfeifania diversioriginum</name>
    <dbReference type="NCBI Taxonomy" id="1168035"/>
    <lineage>
        <taxon>Bacteria</taxon>
        <taxon>Pseudomonadati</taxon>
        <taxon>Bacteroidota</taxon>
        <taxon>Bacteroidia</taxon>
        <taxon>Marinilabiliales</taxon>
        <taxon>Prolixibacteraceae</taxon>
        <taxon>Tangfeifania</taxon>
    </lineage>
</organism>
<gene>
    <name evidence="2" type="ORF">SAMN05444280_10212</name>
</gene>
<accession>A0A1M6AWX6</accession>
<dbReference type="SMART" id="SM00564">
    <property type="entry name" value="PQQ"/>
    <property type="match status" value="5"/>
</dbReference>
<dbReference type="STRING" id="1168035.SAMN05444280_10212"/>
<name>A0A1M6AWX6_9BACT</name>
<sequence length="491" mass="55010">MVFSICFINVAMAQDAPQWGEKHSRNMVSNARDLPERFNPEAGMNIKWVADIGSHGYGTPVVVNGKVLIGANNVAQYDECHEGDRGTILCFSEEDGSFLWQLTVPRIEGDRHHDWPMIGICSEPTVEGDRVYVLTNRSEVLCLDLDGQTDGNDGPFLGESWYMAPSGEFPMEVTQKDADIIWMYDLRLQLGIRPHDSPHASILLDGDFLYLNTCNGVDHRHLKTTALKAPSLIALNKNTGQLVARDNENFGPRIFHSSWSSPALGEVNGQKLIFFAGPDGILYAFEALDKSTANEKPQHFKKVWQRDCDPNAPKNNIHDYLKNREESPSNFLGMPVYYKNRIYVTCGGDIWWGKQECWLKCFDATDGTELWSTELEQHSAATPAISDGLVYVTDCGKNLHCIDAETGNKYWKQPMRQDAWGSALAADGKIFVGSRGSDFWIIEQDKNRNVLDSVQLDSPIHTTPVAANGVLYISTMRKLYAVDKQIKKAAR</sequence>
<reference evidence="2 3" key="1">
    <citation type="submission" date="2016-11" db="EMBL/GenBank/DDBJ databases">
        <authorList>
            <person name="Jaros S."/>
            <person name="Januszkiewicz K."/>
            <person name="Wedrychowicz H."/>
        </authorList>
    </citation>
    <scope>NUCLEOTIDE SEQUENCE [LARGE SCALE GENOMIC DNA]</scope>
    <source>
        <strain evidence="2 3">DSM 27063</strain>
    </source>
</reference>
<dbReference type="InterPro" id="IPR018391">
    <property type="entry name" value="PQQ_b-propeller_rpt"/>
</dbReference>
<dbReference type="EMBL" id="FQZE01000002">
    <property type="protein sequence ID" value="SHI40986.1"/>
    <property type="molecule type" value="Genomic_DNA"/>
</dbReference>
<evidence type="ECO:0000259" key="1">
    <source>
        <dbReference type="Pfam" id="PF13360"/>
    </source>
</evidence>
<feature type="domain" description="Pyrrolo-quinoline quinone repeat" evidence="1">
    <location>
        <begin position="55"/>
        <end position="149"/>
    </location>
</feature>
<keyword evidence="3" id="KW-1185">Reference proteome</keyword>
<dbReference type="InterPro" id="IPR015943">
    <property type="entry name" value="WD40/YVTN_repeat-like_dom_sf"/>
</dbReference>
<dbReference type="SUPFAM" id="SSF50998">
    <property type="entry name" value="Quinoprotein alcohol dehydrogenase-like"/>
    <property type="match status" value="2"/>
</dbReference>
<dbReference type="InterPro" id="IPR002372">
    <property type="entry name" value="PQQ_rpt_dom"/>
</dbReference>
<proteinExistence type="predicted"/>
<dbReference type="Proteomes" id="UP000184050">
    <property type="component" value="Unassembled WGS sequence"/>
</dbReference>
<dbReference type="PANTHER" id="PTHR34512:SF30">
    <property type="entry name" value="OUTER MEMBRANE PROTEIN ASSEMBLY FACTOR BAMB"/>
    <property type="match status" value="1"/>
</dbReference>
<dbReference type="InterPro" id="IPR011047">
    <property type="entry name" value="Quinoprotein_ADH-like_sf"/>
</dbReference>
<dbReference type="AlphaFoldDB" id="A0A1M6AWX6"/>
<dbReference type="Pfam" id="PF13360">
    <property type="entry name" value="PQQ_2"/>
    <property type="match status" value="2"/>
</dbReference>
<dbReference type="Gene3D" id="2.130.10.10">
    <property type="entry name" value="YVTN repeat-like/Quinoprotein amine dehydrogenase"/>
    <property type="match status" value="2"/>
</dbReference>
<protein>
    <submittedName>
        <fullName evidence="2">Outer membrane protein assembly factor BamB, contains PQQ-like beta-propeller repeat</fullName>
    </submittedName>
</protein>